<dbReference type="AlphaFoldDB" id="A0A0J9T9U9"/>
<feature type="compositionally biased region" description="Basic and acidic residues" evidence="2">
    <location>
        <begin position="1"/>
        <end position="11"/>
    </location>
</feature>
<evidence type="ECO:0000313" key="4">
    <source>
        <dbReference type="Proteomes" id="UP000053776"/>
    </source>
</evidence>
<name>A0A0J9T9U9_PLAVI</name>
<organism evidence="3 4">
    <name type="scientific">Plasmodium vivax Mauritania I</name>
    <dbReference type="NCBI Taxonomy" id="1035515"/>
    <lineage>
        <taxon>Eukaryota</taxon>
        <taxon>Sar</taxon>
        <taxon>Alveolata</taxon>
        <taxon>Apicomplexa</taxon>
        <taxon>Aconoidasida</taxon>
        <taxon>Haemosporida</taxon>
        <taxon>Plasmodiidae</taxon>
        <taxon>Plasmodium</taxon>
        <taxon>Plasmodium (Plasmodium)</taxon>
    </lineage>
</organism>
<feature type="compositionally biased region" description="Basic and acidic residues" evidence="2">
    <location>
        <begin position="36"/>
        <end position="56"/>
    </location>
</feature>
<evidence type="ECO:0000313" key="3">
    <source>
        <dbReference type="EMBL" id="KMZ91427.1"/>
    </source>
</evidence>
<feature type="region of interest" description="Disordered" evidence="2">
    <location>
        <begin position="1"/>
        <end position="66"/>
    </location>
</feature>
<evidence type="ECO:0000256" key="1">
    <source>
        <dbReference type="SAM" id="Coils"/>
    </source>
</evidence>
<feature type="coiled-coil region" evidence="1">
    <location>
        <begin position="81"/>
        <end position="138"/>
    </location>
</feature>
<evidence type="ECO:0000256" key="2">
    <source>
        <dbReference type="SAM" id="MobiDB-lite"/>
    </source>
</evidence>
<protein>
    <submittedName>
        <fullName evidence="3">Uncharacterized protein</fullName>
    </submittedName>
</protein>
<sequence>MSTQKGDEQMRGEGVQPRPEKRDDVAAQAQGGEADQNDRSGRSGKSGKSDQDHQDSDAYAILADQPEKEKKTLKGKIIELENTINTKIVQLQKELNETKENRQTQDDFNFADILKEFKEEITQKINQVTQAIEKKVEEQNLKHAKLFSILVSLKNENFTISKSISLLNDKIHMIEGEIGE</sequence>
<reference evidence="3 4" key="1">
    <citation type="submission" date="2011-08" db="EMBL/GenBank/DDBJ databases">
        <title>The Genome Sequence of Plasmodium vivax Mauritania I.</title>
        <authorList>
            <consortium name="The Broad Institute Genome Sequencing Platform"/>
            <consortium name="The Broad Institute Genome Sequencing Center for Infectious Disease"/>
            <person name="Neafsey D."/>
            <person name="Carlton J."/>
            <person name="Barnwell J."/>
            <person name="Collins W."/>
            <person name="Escalante A."/>
            <person name="Mullikin J."/>
            <person name="Saul A."/>
            <person name="Guigo R."/>
            <person name="Camara F."/>
            <person name="Young S.K."/>
            <person name="Zeng Q."/>
            <person name="Gargeya S."/>
            <person name="Fitzgerald M."/>
            <person name="Haas B."/>
            <person name="Abouelleil A."/>
            <person name="Alvarado L."/>
            <person name="Arachchi H.M."/>
            <person name="Berlin A."/>
            <person name="Brown A."/>
            <person name="Chapman S.B."/>
            <person name="Chen Z."/>
            <person name="Dunbar C."/>
            <person name="Freedman E."/>
            <person name="Gearin G."/>
            <person name="Gellesch M."/>
            <person name="Goldberg J."/>
            <person name="Griggs A."/>
            <person name="Gujja S."/>
            <person name="Heiman D."/>
            <person name="Howarth C."/>
            <person name="Larson L."/>
            <person name="Lui A."/>
            <person name="MacDonald P.J.P."/>
            <person name="Montmayeur A."/>
            <person name="Murphy C."/>
            <person name="Neiman D."/>
            <person name="Pearson M."/>
            <person name="Priest M."/>
            <person name="Roberts A."/>
            <person name="Saif S."/>
            <person name="Shea T."/>
            <person name="Shenoy N."/>
            <person name="Sisk P."/>
            <person name="Stolte C."/>
            <person name="Sykes S."/>
            <person name="Wortman J."/>
            <person name="Nusbaum C."/>
            <person name="Birren B."/>
        </authorList>
    </citation>
    <scope>NUCLEOTIDE SEQUENCE [LARGE SCALE GENOMIC DNA]</scope>
    <source>
        <strain evidence="3 4">Mauritania I</strain>
    </source>
</reference>
<dbReference type="OrthoDB" id="392316at2759"/>
<dbReference type="Proteomes" id="UP000053776">
    <property type="component" value="Unassembled WGS sequence"/>
</dbReference>
<proteinExistence type="predicted"/>
<accession>A0A0J9T9U9</accession>
<dbReference type="EMBL" id="KQ235088">
    <property type="protein sequence ID" value="KMZ91427.1"/>
    <property type="molecule type" value="Genomic_DNA"/>
</dbReference>
<gene>
    <name evidence="3" type="ORF">PVMG_00300</name>
</gene>
<keyword evidence="1" id="KW-0175">Coiled coil</keyword>